<reference evidence="1 2" key="1">
    <citation type="submission" date="2017-07" db="EMBL/GenBank/DDBJ databases">
        <title>Genome sequence of Streptomyces pluripotens MUSC 137T.</title>
        <authorList>
            <person name="Ser H.-L."/>
            <person name="Lee L.-H."/>
        </authorList>
    </citation>
    <scope>NUCLEOTIDE SEQUENCE [LARGE SCALE GENOMIC DNA]</scope>
    <source>
        <strain evidence="1 2">MUSC 137</strain>
    </source>
</reference>
<dbReference type="AlphaFoldDB" id="A0A221NSI6"/>
<dbReference type="KEGG" id="splu:LK06_000550"/>
<dbReference type="Proteomes" id="UP000031501">
    <property type="component" value="Chromosome"/>
</dbReference>
<gene>
    <name evidence="1" type="ORF">LK07_01625</name>
</gene>
<dbReference type="EMBL" id="CP022433">
    <property type="protein sequence ID" value="ASN22937.1"/>
    <property type="molecule type" value="Genomic_DNA"/>
</dbReference>
<dbReference type="RefSeq" id="WP_039652313.1">
    <property type="nucleotide sequence ID" value="NZ_CP021080.1"/>
</dbReference>
<protein>
    <submittedName>
        <fullName evidence="1">Uncharacterized protein</fullName>
    </submittedName>
</protein>
<organism evidence="1 2">
    <name type="scientific">Streptomyces pluripotens</name>
    <dbReference type="NCBI Taxonomy" id="1355015"/>
    <lineage>
        <taxon>Bacteria</taxon>
        <taxon>Bacillati</taxon>
        <taxon>Actinomycetota</taxon>
        <taxon>Actinomycetes</taxon>
        <taxon>Kitasatosporales</taxon>
        <taxon>Streptomycetaceae</taxon>
        <taxon>Streptomyces</taxon>
    </lineage>
</organism>
<proteinExistence type="predicted"/>
<accession>A0A221NSI6</accession>
<sequence length="79" mass="8139">MVSMTVVRIVRGTALARGTVLAVSAGAVRRRCPLTGTATDALMRVRRARDVLRGHAAAPGAVTLPPSAGYGRRTVARGG</sequence>
<keyword evidence="2" id="KW-1185">Reference proteome</keyword>
<name>A0A221NSI6_9ACTN</name>
<evidence type="ECO:0000313" key="1">
    <source>
        <dbReference type="EMBL" id="ASN22937.1"/>
    </source>
</evidence>
<evidence type="ECO:0000313" key="2">
    <source>
        <dbReference type="Proteomes" id="UP000031501"/>
    </source>
</evidence>
<dbReference type="STRING" id="1355015.LK06_000550"/>